<reference evidence="2" key="1">
    <citation type="submission" date="2023-03" db="EMBL/GenBank/DDBJ databases">
        <title>Massive genome expansion in bonnet fungi (Mycena s.s.) driven by repeated elements and novel gene families across ecological guilds.</title>
        <authorList>
            <consortium name="Lawrence Berkeley National Laboratory"/>
            <person name="Harder C.B."/>
            <person name="Miyauchi S."/>
            <person name="Viragh M."/>
            <person name="Kuo A."/>
            <person name="Thoen E."/>
            <person name="Andreopoulos B."/>
            <person name="Lu D."/>
            <person name="Skrede I."/>
            <person name="Drula E."/>
            <person name="Henrissat B."/>
            <person name="Morin E."/>
            <person name="Kohler A."/>
            <person name="Barry K."/>
            <person name="LaButti K."/>
            <person name="Morin E."/>
            <person name="Salamov A."/>
            <person name="Lipzen A."/>
            <person name="Mereny Z."/>
            <person name="Hegedus B."/>
            <person name="Baldrian P."/>
            <person name="Stursova M."/>
            <person name="Weitz H."/>
            <person name="Taylor A."/>
            <person name="Grigoriev I.V."/>
            <person name="Nagy L.G."/>
            <person name="Martin F."/>
            <person name="Kauserud H."/>
        </authorList>
    </citation>
    <scope>NUCLEOTIDE SEQUENCE</scope>
    <source>
        <strain evidence="2">CBHHK182m</strain>
    </source>
</reference>
<organism evidence="2 3">
    <name type="scientific">Mycena metata</name>
    <dbReference type="NCBI Taxonomy" id="1033252"/>
    <lineage>
        <taxon>Eukaryota</taxon>
        <taxon>Fungi</taxon>
        <taxon>Dikarya</taxon>
        <taxon>Basidiomycota</taxon>
        <taxon>Agaricomycotina</taxon>
        <taxon>Agaricomycetes</taxon>
        <taxon>Agaricomycetidae</taxon>
        <taxon>Agaricales</taxon>
        <taxon>Marasmiineae</taxon>
        <taxon>Mycenaceae</taxon>
        <taxon>Mycena</taxon>
    </lineage>
</organism>
<proteinExistence type="predicted"/>
<evidence type="ECO:0000313" key="2">
    <source>
        <dbReference type="EMBL" id="KAJ7753502.1"/>
    </source>
</evidence>
<comment type="caution">
    <text evidence="2">The sequence shown here is derived from an EMBL/GenBank/DDBJ whole genome shotgun (WGS) entry which is preliminary data.</text>
</comment>
<feature type="compositionally biased region" description="Pro residues" evidence="1">
    <location>
        <begin position="240"/>
        <end position="252"/>
    </location>
</feature>
<feature type="compositionally biased region" description="Low complexity" evidence="1">
    <location>
        <begin position="31"/>
        <end position="40"/>
    </location>
</feature>
<feature type="region of interest" description="Disordered" evidence="1">
    <location>
        <begin position="1"/>
        <end position="47"/>
    </location>
</feature>
<protein>
    <submittedName>
        <fullName evidence="2">Uncharacterized protein</fullName>
    </submittedName>
</protein>
<dbReference type="EMBL" id="JARKIB010000055">
    <property type="protein sequence ID" value="KAJ7753502.1"/>
    <property type="molecule type" value="Genomic_DNA"/>
</dbReference>
<feature type="compositionally biased region" description="Low complexity" evidence="1">
    <location>
        <begin position="253"/>
        <end position="272"/>
    </location>
</feature>
<feature type="compositionally biased region" description="Pro residues" evidence="1">
    <location>
        <begin position="285"/>
        <end position="297"/>
    </location>
</feature>
<dbReference type="AlphaFoldDB" id="A0AAD7NBM4"/>
<dbReference type="Proteomes" id="UP001215598">
    <property type="component" value="Unassembled WGS sequence"/>
</dbReference>
<feature type="region of interest" description="Disordered" evidence="1">
    <location>
        <begin position="240"/>
        <end position="312"/>
    </location>
</feature>
<feature type="compositionally biased region" description="Polar residues" evidence="1">
    <location>
        <begin position="273"/>
        <end position="282"/>
    </location>
</feature>
<evidence type="ECO:0000313" key="3">
    <source>
        <dbReference type="Proteomes" id="UP001215598"/>
    </source>
</evidence>
<sequence length="351" mass="36368">MPTTCPGTGSGDETRRKPLPFRPSEVNGAESLSSSSTPTTKPADTQDVQLQEKLDAVARYMSEHAQGTADIIQALRIQISELVVQGALGDPALASNPTVQKLVAGHNQTIAAFRSVNARIDRLERSQASFQQTLLHRLDALMHGQGPSNAEQIPLPTPPTTPTDSAVAAVPNGPPPPYAAPTSRARAAPPPPLGDRPSKTSANAPPSPAAVRDVANTIDLPPIQQCGRLPSDAALVRLLPPLPPSPASPPNPAVDVSNVKTTITSTSTRSPSPAHSNASSKSLPLPEPRMPGTPRPTTPTTQSLGAARRVPGAPRRAAILESAAPPPVHPVPPIPATVPLVPLRAKTAPVP</sequence>
<gene>
    <name evidence="2" type="ORF">B0H16DRAFT_1459397</name>
</gene>
<feature type="region of interest" description="Disordered" evidence="1">
    <location>
        <begin position="144"/>
        <end position="210"/>
    </location>
</feature>
<feature type="compositionally biased region" description="Low complexity" evidence="1">
    <location>
        <begin position="298"/>
        <end position="312"/>
    </location>
</feature>
<evidence type="ECO:0000256" key="1">
    <source>
        <dbReference type="SAM" id="MobiDB-lite"/>
    </source>
</evidence>
<feature type="compositionally biased region" description="Low complexity" evidence="1">
    <location>
        <begin position="162"/>
        <end position="171"/>
    </location>
</feature>
<name>A0AAD7NBM4_9AGAR</name>
<accession>A0AAD7NBM4</accession>
<keyword evidence="3" id="KW-1185">Reference proteome</keyword>